<dbReference type="EMBL" id="AP018711">
    <property type="protein sequence ID" value="BBE35389.1"/>
    <property type="molecule type" value="Genomic_DNA"/>
</dbReference>
<name>A0AAD1D879_SPHMI</name>
<dbReference type="InterPro" id="IPR002104">
    <property type="entry name" value="Integrase_catalytic"/>
</dbReference>
<accession>A0AAD1D879</accession>
<dbReference type="GO" id="GO:0003677">
    <property type="term" value="F:DNA binding"/>
    <property type="evidence" value="ECO:0007669"/>
    <property type="project" value="UniProtKB-UniRule"/>
</dbReference>
<dbReference type="PANTHER" id="PTHR30349:SF41">
    <property type="entry name" value="INTEGRASE_RECOMBINASE PROTEIN MJ0367-RELATED"/>
    <property type="match status" value="1"/>
</dbReference>
<reference evidence="9 11" key="2">
    <citation type="submission" date="2018-10" db="EMBL/GenBank/DDBJ databases">
        <title>Genomic Encyclopedia of Type Strains, Phase IV (KMG-IV): sequencing the most valuable type-strain genomes for metagenomic binning, comparative biology and taxonomic classification.</title>
        <authorList>
            <person name="Goeker M."/>
        </authorList>
    </citation>
    <scope>NUCLEOTIDE SEQUENCE [LARGE SCALE GENOMIC DNA]</scope>
    <source>
        <strain evidence="9 11">DSM 19791</strain>
    </source>
</reference>
<dbReference type="Gene3D" id="1.10.443.10">
    <property type="entry name" value="Intergrase catalytic core"/>
    <property type="match status" value="1"/>
</dbReference>
<keyword evidence="11" id="KW-1185">Reference proteome</keyword>
<reference evidence="8 10" key="1">
    <citation type="submission" date="2018-06" db="EMBL/GenBank/DDBJ databases">
        <title>Complete Genome Sequence of the Microcystin-Degrading Bacterium Sphingosinicella microcystinivorans Strain B-9.</title>
        <authorList>
            <person name="Jin H."/>
            <person name="Nishizawa T."/>
            <person name="Guo Y."/>
            <person name="Nishizawa A."/>
            <person name="Park H."/>
            <person name="Kato H."/>
            <person name="Tsuji K."/>
            <person name="Harada K."/>
        </authorList>
    </citation>
    <scope>NUCLEOTIDE SEQUENCE [LARGE SCALE GENOMIC DNA]</scope>
    <source>
        <strain evidence="8 10">B9</strain>
    </source>
</reference>
<dbReference type="PROSITE" id="PS51898">
    <property type="entry name" value="TYR_RECOMBINASE"/>
    <property type="match status" value="1"/>
</dbReference>
<dbReference type="AlphaFoldDB" id="A0AAD1D879"/>
<dbReference type="InterPro" id="IPR011010">
    <property type="entry name" value="DNA_brk_join_enz"/>
</dbReference>
<dbReference type="EMBL" id="RBWX01000010">
    <property type="protein sequence ID" value="RKS86507.1"/>
    <property type="molecule type" value="Genomic_DNA"/>
</dbReference>
<evidence type="ECO:0000256" key="3">
    <source>
        <dbReference type="ARBA" id="ARBA00023125"/>
    </source>
</evidence>
<evidence type="ECO:0000256" key="4">
    <source>
        <dbReference type="ARBA" id="ARBA00023172"/>
    </source>
</evidence>
<keyword evidence="3 5" id="KW-0238">DNA-binding</keyword>
<dbReference type="KEGG" id="smic:SmB9_30470"/>
<gene>
    <name evidence="9" type="ORF">DFR51_3215</name>
    <name evidence="8" type="ORF">SmB9_30470</name>
</gene>
<feature type="domain" description="Core-binding (CB)" evidence="7">
    <location>
        <begin position="162"/>
        <end position="272"/>
    </location>
</feature>
<dbReference type="InterPro" id="IPR013762">
    <property type="entry name" value="Integrase-like_cat_sf"/>
</dbReference>
<evidence type="ECO:0000256" key="1">
    <source>
        <dbReference type="ARBA" id="ARBA00008857"/>
    </source>
</evidence>
<dbReference type="InterPro" id="IPR046668">
    <property type="entry name" value="DUF6538"/>
</dbReference>
<evidence type="ECO:0000259" key="6">
    <source>
        <dbReference type="PROSITE" id="PS51898"/>
    </source>
</evidence>
<dbReference type="RefSeq" id="WP_121052978.1">
    <property type="nucleotide sequence ID" value="NZ_AP018711.1"/>
</dbReference>
<dbReference type="Pfam" id="PF00589">
    <property type="entry name" value="Phage_integrase"/>
    <property type="match status" value="1"/>
</dbReference>
<dbReference type="PROSITE" id="PS51900">
    <property type="entry name" value="CB"/>
    <property type="match status" value="1"/>
</dbReference>
<keyword evidence="2" id="KW-0229">DNA integration</keyword>
<proteinExistence type="inferred from homology"/>
<dbReference type="GO" id="GO:0006310">
    <property type="term" value="P:DNA recombination"/>
    <property type="evidence" value="ECO:0007669"/>
    <property type="project" value="UniProtKB-KW"/>
</dbReference>
<dbReference type="Gene3D" id="1.10.150.130">
    <property type="match status" value="1"/>
</dbReference>
<dbReference type="Proteomes" id="UP000275727">
    <property type="component" value="Chromosome"/>
</dbReference>
<evidence type="ECO:0000256" key="5">
    <source>
        <dbReference type="PROSITE-ProRule" id="PRU01248"/>
    </source>
</evidence>
<dbReference type="PANTHER" id="PTHR30349">
    <property type="entry name" value="PHAGE INTEGRASE-RELATED"/>
    <property type="match status" value="1"/>
</dbReference>
<sequence>MAGRYLKKRKRGWYFVLEIPTQYRRHFDGRARIEQTLETRDETLAEAKAKRLAGEYKLRFLALGGNPHAKDELNRAEYDKAFQQVQAGEVHATGSPDGLDPVSYGVELEIDRIVDQLPLPANPRETEEPEPDPRQAARIAGLMDGLARRQGQPQTNRAQYEPPFREVADRWFAAWKAAPDRRISNTDVQYAASIRLFTEFWGARPLREVQQRDGAEFVELLRRLPPRYGRGKLKNVPIRETVALFAGQTTGLSSAAIKRHLGVLKQIWEWAKPLGHCSGDNPFQIKVAKQKVKPSLAWESGDLSRLLASPPHRRDIYEAFHIALFTGLRINEVADMTWGQVRKERDVDYLQVEDAKTEAGHRKVPLHSKLAWLLEKKRGEPDAPIFPTFNPEGPGLRRGADASRMFGAWKRGLGFTSSRYVFHSARKNVTAIMEENSIPANQWARIIGHEPGFTFKVYNPHGLSLPKAKEIIELIDYPEVEFQRPEVIYGDAERLPKEKKERRKKAA</sequence>
<evidence type="ECO:0000313" key="11">
    <source>
        <dbReference type="Proteomes" id="UP000276029"/>
    </source>
</evidence>
<protein>
    <submittedName>
        <fullName evidence="9">Phage integrase family protein</fullName>
    </submittedName>
</protein>
<dbReference type="GO" id="GO:0015074">
    <property type="term" value="P:DNA integration"/>
    <property type="evidence" value="ECO:0007669"/>
    <property type="project" value="UniProtKB-KW"/>
</dbReference>
<dbReference type="InterPro" id="IPR044068">
    <property type="entry name" value="CB"/>
</dbReference>
<dbReference type="SUPFAM" id="SSF56349">
    <property type="entry name" value="DNA breaking-rejoining enzymes"/>
    <property type="match status" value="1"/>
</dbReference>
<evidence type="ECO:0000313" key="9">
    <source>
        <dbReference type="EMBL" id="RKS86507.1"/>
    </source>
</evidence>
<evidence type="ECO:0000259" key="7">
    <source>
        <dbReference type="PROSITE" id="PS51900"/>
    </source>
</evidence>
<organism evidence="8 10">
    <name type="scientific">Sphingosinicella microcystinivorans</name>
    <dbReference type="NCBI Taxonomy" id="335406"/>
    <lineage>
        <taxon>Bacteria</taxon>
        <taxon>Pseudomonadati</taxon>
        <taxon>Pseudomonadota</taxon>
        <taxon>Alphaproteobacteria</taxon>
        <taxon>Sphingomonadales</taxon>
        <taxon>Sphingosinicellaceae</taxon>
        <taxon>Sphingosinicella</taxon>
    </lineage>
</organism>
<comment type="similarity">
    <text evidence="1">Belongs to the 'phage' integrase family.</text>
</comment>
<evidence type="ECO:0000313" key="8">
    <source>
        <dbReference type="EMBL" id="BBE35389.1"/>
    </source>
</evidence>
<dbReference type="Pfam" id="PF20172">
    <property type="entry name" value="DUF6538"/>
    <property type="match status" value="1"/>
</dbReference>
<feature type="domain" description="Tyr recombinase" evidence="6">
    <location>
        <begin position="291"/>
        <end position="473"/>
    </location>
</feature>
<dbReference type="InterPro" id="IPR050090">
    <property type="entry name" value="Tyrosine_recombinase_XerCD"/>
</dbReference>
<keyword evidence="4" id="KW-0233">DNA recombination</keyword>
<dbReference type="InterPro" id="IPR010998">
    <property type="entry name" value="Integrase_recombinase_N"/>
</dbReference>
<evidence type="ECO:0000256" key="2">
    <source>
        <dbReference type="ARBA" id="ARBA00022908"/>
    </source>
</evidence>
<dbReference type="Proteomes" id="UP000276029">
    <property type="component" value="Unassembled WGS sequence"/>
</dbReference>
<evidence type="ECO:0000313" key="10">
    <source>
        <dbReference type="Proteomes" id="UP000275727"/>
    </source>
</evidence>